<keyword evidence="2" id="KW-1185">Reference proteome</keyword>
<evidence type="ECO:0000313" key="1">
    <source>
        <dbReference type="EMBL" id="MBE9576221.1"/>
    </source>
</evidence>
<gene>
    <name evidence="1" type="ORF">IM755_05805</name>
</gene>
<organism evidence="1 2">
    <name type="scientific">Flavobacterium proteolyticum</name>
    <dbReference type="NCBI Taxonomy" id="2911683"/>
    <lineage>
        <taxon>Bacteria</taxon>
        <taxon>Pseudomonadati</taxon>
        <taxon>Bacteroidota</taxon>
        <taxon>Flavobacteriia</taxon>
        <taxon>Flavobacteriales</taxon>
        <taxon>Flavobacteriaceae</taxon>
        <taxon>Flavobacterium</taxon>
    </lineage>
</organism>
<sequence length="254" mass="30031">MKKIFHPDYEYLQPQFDSLLENFKTSGELIGSEKRNVIKVFTVGDFSVNIKSFKKPNLLNAFIYGYIRKSKAQRSFEYAQILLSKGIGTPQPFAYYENKTVKGLEESYYFSLQQDVDLMFRNLIFEPNYPNRDEIIKQSANFFFKIHNLGIEFIDNTAGNTLIKKVGENEYNFYLVDLNRMSFHEELSLNQRVKNIAKLTNDSYINKVFSEAYAPLYGIESDVFYTLLMKESNNFLDSFNRRKKIKKRLKFWKK</sequence>
<evidence type="ECO:0000313" key="2">
    <source>
        <dbReference type="Proteomes" id="UP000656274"/>
    </source>
</evidence>
<accession>A0ABR9WT37</accession>
<dbReference type="RefSeq" id="WP_194094666.1">
    <property type="nucleotide sequence ID" value="NZ_JADFTZ010000002.1"/>
</dbReference>
<reference evidence="1 2" key="1">
    <citation type="submission" date="2020-10" db="EMBL/GenBank/DDBJ databases">
        <title>The genome sequence of Flavobacterium aquaticum 1Y8A.</title>
        <authorList>
            <person name="Liu Y."/>
        </authorList>
    </citation>
    <scope>NUCLEOTIDE SEQUENCE [LARGE SCALE GENOMIC DNA]</scope>
    <source>
        <strain evidence="1 2">1Y8A</strain>
    </source>
</reference>
<dbReference type="EMBL" id="JADFTZ010000002">
    <property type="protein sequence ID" value="MBE9576221.1"/>
    <property type="molecule type" value="Genomic_DNA"/>
</dbReference>
<proteinExistence type="predicted"/>
<name>A0ABR9WT37_9FLAO</name>
<dbReference type="Proteomes" id="UP000656274">
    <property type="component" value="Unassembled WGS sequence"/>
</dbReference>
<protein>
    <submittedName>
        <fullName evidence="1">Kdo domain containing protein</fullName>
    </submittedName>
</protein>
<comment type="caution">
    <text evidence="1">The sequence shown here is derived from an EMBL/GenBank/DDBJ whole genome shotgun (WGS) entry which is preliminary data.</text>
</comment>